<dbReference type="Proteomes" id="UP000321820">
    <property type="component" value="Chromosome"/>
</dbReference>
<dbReference type="Pfam" id="PF01161">
    <property type="entry name" value="PBP"/>
    <property type="match status" value="1"/>
</dbReference>
<sequence length="218" mass="23806">MNIIKLLHHNISSYRNRRSSSRVKSFPYATVLLLCVPNGVIAQTTSAAPSTRSTPTLNQLVLTSPAFSDNGMIPDKYASATATNTLSPPLEWKGVPEGTASFVLMVIDEEFALQKKTVPFYHWIIFNIPGTATGLPEGVPAEKQLVTGAVQPFNFRWVGYLGPGAPAAGQPHHYIFRLMALDVKLTVDSNASAADIMKEMDGHILDRALLVGRYKKPK</sequence>
<dbReference type="AlphaFoldDB" id="A0A5B9E9P4"/>
<dbReference type="PANTHER" id="PTHR30289">
    <property type="entry name" value="UNCHARACTERIZED PROTEIN YBCL-RELATED"/>
    <property type="match status" value="1"/>
</dbReference>
<keyword evidence="1" id="KW-0732">Signal</keyword>
<dbReference type="OrthoDB" id="9797506at2"/>
<dbReference type="EMBL" id="CP042806">
    <property type="protein sequence ID" value="QEE28943.1"/>
    <property type="molecule type" value="Genomic_DNA"/>
</dbReference>
<feature type="signal peptide" evidence="1">
    <location>
        <begin position="1"/>
        <end position="42"/>
    </location>
</feature>
<dbReference type="SUPFAM" id="SSF49777">
    <property type="entry name" value="PEBP-like"/>
    <property type="match status" value="1"/>
</dbReference>
<reference evidence="2 3" key="1">
    <citation type="submission" date="2019-08" db="EMBL/GenBank/DDBJ databases">
        <title>Complete genome sequence of Terriglobus albidus strain ORNL.</title>
        <authorList>
            <person name="Podar M."/>
        </authorList>
    </citation>
    <scope>NUCLEOTIDE SEQUENCE [LARGE SCALE GENOMIC DNA]</scope>
    <source>
        <strain evidence="2 3">ORNL</strain>
    </source>
</reference>
<dbReference type="Gene3D" id="3.90.280.10">
    <property type="entry name" value="PEBP-like"/>
    <property type="match status" value="1"/>
</dbReference>
<organism evidence="2 3">
    <name type="scientific">Terriglobus albidus</name>
    <dbReference type="NCBI Taxonomy" id="1592106"/>
    <lineage>
        <taxon>Bacteria</taxon>
        <taxon>Pseudomonadati</taxon>
        <taxon>Acidobacteriota</taxon>
        <taxon>Terriglobia</taxon>
        <taxon>Terriglobales</taxon>
        <taxon>Acidobacteriaceae</taxon>
        <taxon>Terriglobus</taxon>
    </lineage>
</organism>
<gene>
    <name evidence="2" type="ORF">FTW19_13605</name>
</gene>
<name>A0A5B9E9P4_9BACT</name>
<dbReference type="RefSeq" id="WP_147648141.1">
    <property type="nucleotide sequence ID" value="NZ_CP042806.1"/>
</dbReference>
<protein>
    <submittedName>
        <fullName evidence="2">YbhB/YbcL family Raf kinase inhibitor-like protein</fullName>
    </submittedName>
</protein>
<dbReference type="PANTHER" id="PTHR30289:SF1">
    <property type="entry name" value="PEBP (PHOSPHATIDYLETHANOLAMINE-BINDING PROTEIN) FAMILY PROTEIN"/>
    <property type="match status" value="1"/>
</dbReference>
<evidence type="ECO:0000256" key="1">
    <source>
        <dbReference type="SAM" id="SignalP"/>
    </source>
</evidence>
<evidence type="ECO:0000313" key="3">
    <source>
        <dbReference type="Proteomes" id="UP000321820"/>
    </source>
</evidence>
<dbReference type="InterPro" id="IPR008914">
    <property type="entry name" value="PEBP"/>
</dbReference>
<dbReference type="KEGG" id="talb:FTW19_13605"/>
<accession>A0A5B9E9P4</accession>
<dbReference type="NCBIfam" id="TIGR00481">
    <property type="entry name" value="YbhB/YbcL family Raf kinase inhibitor-like protein"/>
    <property type="match status" value="1"/>
</dbReference>
<dbReference type="InterPro" id="IPR036610">
    <property type="entry name" value="PEBP-like_sf"/>
</dbReference>
<feature type="chain" id="PRO_5022771378" evidence="1">
    <location>
        <begin position="43"/>
        <end position="218"/>
    </location>
</feature>
<dbReference type="InterPro" id="IPR005247">
    <property type="entry name" value="YbhB_YbcL/LppC-like"/>
</dbReference>
<proteinExistence type="predicted"/>
<keyword evidence="3" id="KW-1185">Reference proteome</keyword>
<evidence type="ECO:0000313" key="2">
    <source>
        <dbReference type="EMBL" id="QEE28943.1"/>
    </source>
</evidence>
<dbReference type="CDD" id="cd00865">
    <property type="entry name" value="PEBP_bact_arch"/>
    <property type="match status" value="1"/>
</dbReference>